<dbReference type="Gene3D" id="3.30.40.10">
    <property type="entry name" value="Zinc/RING finger domain, C3HC4 (zinc finger)"/>
    <property type="match status" value="2"/>
</dbReference>
<dbReference type="EC" id="2.3.2.31" evidence="2"/>
<dbReference type="InterPro" id="IPR013083">
    <property type="entry name" value="Znf_RING/FYVE/PHD"/>
</dbReference>
<feature type="compositionally biased region" description="Low complexity" evidence="10">
    <location>
        <begin position="42"/>
        <end position="51"/>
    </location>
</feature>
<feature type="domain" description="RING-type" evidence="12">
    <location>
        <begin position="442"/>
        <end position="638"/>
    </location>
</feature>
<dbReference type="GeneID" id="20366213"/>
<reference evidence="13 14" key="1">
    <citation type="journal article" date="2012" name="PLoS Pathog.">
        <title>Comparative pathogenomics reveals horizontally acquired novel virulence genes in fungi infecting cereal hosts.</title>
        <authorList>
            <person name="Gardiner D.M."/>
            <person name="McDonald M.C."/>
            <person name="Covarelli L."/>
            <person name="Solomon P.S."/>
            <person name="Rusu A.G."/>
            <person name="Marshall M."/>
            <person name="Kazan K."/>
            <person name="Chakraborty S."/>
            <person name="McDonald B.A."/>
            <person name="Manners J.M."/>
        </authorList>
    </citation>
    <scope>NUCLEOTIDE SEQUENCE [LARGE SCALE GENOMIC DNA]</scope>
    <source>
        <strain evidence="13 14">CS3096</strain>
    </source>
</reference>
<keyword evidence="8" id="KW-0862">Zinc</keyword>
<dbReference type="GO" id="GO:0061630">
    <property type="term" value="F:ubiquitin protein ligase activity"/>
    <property type="evidence" value="ECO:0007669"/>
    <property type="project" value="UniProtKB-EC"/>
</dbReference>
<evidence type="ECO:0000259" key="12">
    <source>
        <dbReference type="PROSITE" id="PS51873"/>
    </source>
</evidence>
<dbReference type="eggNOG" id="KOG1812">
    <property type="taxonomic scope" value="Eukaryota"/>
</dbReference>
<evidence type="ECO:0000256" key="6">
    <source>
        <dbReference type="ARBA" id="ARBA00022771"/>
    </source>
</evidence>
<keyword evidence="4" id="KW-0479">Metal-binding</keyword>
<dbReference type="GO" id="GO:0008270">
    <property type="term" value="F:zinc ion binding"/>
    <property type="evidence" value="ECO:0007669"/>
    <property type="project" value="UniProtKB-KW"/>
</dbReference>
<feature type="domain" description="RING-type" evidence="11">
    <location>
        <begin position="1002"/>
        <end position="1040"/>
    </location>
</feature>
<feature type="region of interest" description="Disordered" evidence="10">
    <location>
        <begin position="760"/>
        <end position="830"/>
    </location>
</feature>
<dbReference type="InterPro" id="IPR031127">
    <property type="entry name" value="E3_UB_ligase_RBR"/>
</dbReference>
<organism evidence="13 14">
    <name type="scientific">Fusarium pseudograminearum (strain CS3096)</name>
    <name type="common">Wheat and barley crown-rot fungus</name>
    <dbReference type="NCBI Taxonomy" id="1028729"/>
    <lineage>
        <taxon>Eukaryota</taxon>
        <taxon>Fungi</taxon>
        <taxon>Dikarya</taxon>
        <taxon>Ascomycota</taxon>
        <taxon>Pezizomycotina</taxon>
        <taxon>Sordariomycetes</taxon>
        <taxon>Hypocreomycetidae</taxon>
        <taxon>Hypocreales</taxon>
        <taxon>Nectriaceae</taxon>
        <taxon>Fusarium</taxon>
    </lineage>
</organism>
<dbReference type="EMBL" id="AFNW01000202">
    <property type="protein sequence ID" value="EKJ72246.1"/>
    <property type="molecule type" value="Genomic_DNA"/>
</dbReference>
<proteinExistence type="predicted"/>
<dbReference type="PROSITE" id="PS00518">
    <property type="entry name" value="ZF_RING_1"/>
    <property type="match status" value="2"/>
</dbReference>
<feature type="domain" description="RING-type" evidence="11">
    <location>
        <begin position="64"/>
        <end position="108"/>
    </location>
</feature>
<gene>
    <name evidence="13" type="ORF">FPSE_07595</name>
</gene>
<feature type="region of interest" description="Disordered" evidence="10">
    <location>
        <begin position="407"/>
        <end position="434"/>
    </location>
</feature>
<dbReference type="PROSITE" id="PS51873">
    <property type="entry name" value="TRIAD"/>
    <property type="match status" value="2"/>
</dbReference>
<dbReference type="InterPro" id="IPR002867">
    <property type="entry name" value="IBR_dom"/>
</dbReference>
<evidence type="ECO:0000256" key="10">
    <source>
        <dbReference type="SAM" id="MobiDB-lite"/>
    </source>
</evidence>
<evidence type="ECO:0000256" key="3">
    <source>
        <dbReference type="ARBA" id="ARBA00022679"/>
    </source>
</evidence>
<evidence type="ECO:0000256" key="9">
    <source>
        <dbReference type="PROSITE-ProRule" id="PRU00175"/>
    </source>
</evidence>
<comment type="catalytic activity">
    <reaction evidence="1">
        <text>[E2 ubiquitin-conjugating enzyme]-S-ubiquitinyl-L-cysteine + [acceptor protein]-L-lysine = [E2 ubiquitin-conjugating enzyme]-L-cysteine + [acceptor protein]-N(6)-ubiquitinyl-L-lysine.</text>
        <dbReference type="EC" id="2.3.2.31"/>
    </reaction>
</comment>
<dbReference type="CDD" id="cd22584">
    <property type="entry name" value="Rcat_RBR_unk"/>
    <property type="match status" value="3"/>
</dbReference>
<evidence type="ECO:0000313" key="13">
    <source>
        <dbReference type="EMBL" id="EKJ72246.1"/>
    </source>
</evidence>
<keyword evidence="7" id="KW-0833">Ubl conjugation pathway</keyword>
<dbReference type="OrthoDB" id="10009520at2759"/>
<feature type="compositionally biased region" description="Polar residues" evidence="10">
    <location>
        <begin position="776"/>
        <end position="788"/>
    </location>
</feature>
<keyword evidence="5" id="KW-0677">Repeat</keyword>
<name>K3UJV7_FUSPC</name>
<dbReference type="PANTHER" id="PTHR11685">
    <property type="entry name" value="RBR FAMILY RING FINGER AND IBR DOMAIN-CONTAINING"/>
    <property type="match status" value="1"/>
</dbReference>
<dbReference type="Pfam" id="PF26200">
    <property type="entry name" value="Rcat_RNF216"/>
    <property type="match status" value="1"/>
</dbReference>
<keyword evidence="3" id="KW-0808">Transferase</keyword>
<evidence type="ECO:0000256" key="7">
    <source>
        <dbReference type="ARBA" id="ARBA00022786"/>
    </source>
</evidence>
<dbReference type="PROSITE" id="PS50089">
    <property type="entry name" value="ZF_RING_2"/>
    <property type="match status" value="2"/>
</dbReference>
<feature type="region of interest" description="Disordered" evidence="10">
    <location>
        <begin position="1"/>
        <end position="51"/>
    </location>
</feature>
<dbReference type="GO" id="GO:0016567">
    <property type="term" value="P:protein ubiquitination"/>
    <property type="evidence" value="ECO:0007669"/>
    <property type="project" value="InterPro"/>
</dbReference>
<accession>K3UJV7</accession>
<dbReference type="AlphaFoldDB" id="K3UJV7"/>
<protein>
    <recommendedName>
        <fullName evidence="2">RBR-type E3 ubiquitin transferase</fullName>
        <ecNumber evidence="2">2.3.2.31</ecNumber>
    </recommendedName>
</protein>
<comment type="caution">
    <text evidence="13">The sequence shown here is derived from an EMBL/GenBank/DDBJ whole genome shotgun (WGS) entry which is preliminary data.</text>
</comment>
<evidence type="ECO:0000313" key="14">
    <source>
        <dbReference type="Proteomes" id="UP000007978"/>
    </source>
</evidence>
<dbReference type="CDD" id="cd20335">
    <property type="entry name" value="BRcat_RBR"/>
    <property type="match status" value="1"/>
</dbReference>
<dbReference type="InterPro" id="IPR001841">
    <property type="entry name" value="Znf_RING"/>
</dbReference>
<dbReference type="InterPro" id="IPR044066">
    <property type="entry name" value="TRIAD_supradom"/>
</dbReference>
<feature type="compositionally biased region" description="Polar residues" evidence="10">
    <location>
        <begin position="407"/>
        <end position="416"/>
    </location>
</feature>
<evidence type="ECO:0000256" key="2">
    <source>
        <dbReference type="ARBA" id="ARBA00012251"/>
    </source>
</evidence>
<feature type="region of interest" description="Disordered" evidence="10">
    <location>
        <begin position="844"/>
        <end position="866"/>
    </location>
</feature>
<dbReference type="SMART" id="SM00647">
    <property type="entry name" value="IBR"/>
    <property type="match status" value="5"/>
</dbReference>
<dbReference type="InterPro" id="IPR017907">
    <property type="entry name" value="Znf_RING_CS"/>
</dbReference>
<evidence type="ECO:0000256" key="4">
    <source>
        <dbReference type="ARBA" id="ARBA00022723"/>
    </source>
</evidence>
<dbReference type="RefSeq" id="XP_009258988.1">
    <property type="nucleotide sequence ID" value="XM_009260713.1"/>
</dbReference>
<keyword evidence="6 9" id="KW-0863">Zinc-finger</keyword>
<dbReference type="Pfam" id="PF01485">
    <property type="entry name" value="IBR"/>
    <property type="match status" value="4"/>
</dbReference>
<evidence type="ECO:0000256" key="8">
    <source>
        <dbReference type="ARBA" id="ARBA00022833"/>
    </source>
</evidence>
<keyword evidence="14" id="KW-1185">Reference proteome</keyword>
<evidence type="ECO:0000256" key="5">
    <source>
        <dbReference type="ARBA" id="ARBA00022737"/>
    </source>
</evidence>
<dbReference type="SMART" id="SM00184">
    <property type="entry name" value="RING"/>
    <property type="match status" value="3"/>
</dbReference>
<evidence type="ECO:0000256" key="1">
    <source>
        <dbReference type="ARBA" id="ARBA00001798"/>
    </source>
</evidence>
<dbReference type="SUPFAM" id="SSF57850">
    <property type="entry name" value="RING/U-box"/>
    <property type="match status" value="5"/>
</dbReference>
<dbReference type="KEGG" id="fpu:FPSE_07595"/>
<evidence type="ECO:0000259" key="11">
    <source>
        <dbReference type="PROSITE" id="PS50089"/>
    </source>
</evidence>
<dbReference type="HOGENOM" id="CLU_284277_0_0_1"/>
<feature type="domain" description="RING-type" evidence="12">
    <location>
        <begin position="60"/>
        <end position="257"/>
    </location>
</feature>
<dbReference type="Gene3D" id="1.20.120.1750">
    <property type="match status" value="3"/>
</dbReference>
<dbReference type="Proteomes" id="UP000007978">
    <property type="component" value="Chromosome 4"/>
</dbReference>
<sequence length="1093" mass="122063">MDKNPIPRQARRSIMRMSARVPGKRPRSEFENHGIQENNPVPTDTTPSSPSVRRATRLIRTKECLACGEDFPQSTMIVAPCSHLFCKPCADNLVSLAMRDEVYFPARCCDTTIPVTLSNRFSKEVVTQYQAKGVEFAIPSLGRVYCSSELCATFIPPTQIDSGIGHCKHCLTDTCIACKAKAHKGACAHKEEDVQGVLQLAESTGWKRCSKCGHVIEKSMGCNHMVCICGHRFCYACGKDAMKSLQPPMGQNTSARKLRRLWQGGTGLQHLHLSLVCTHCLPRMSPPALTDMILRVPQKLDAENTRDEIRAFLNKLDIEVVYPCDIVIAGTTKRLDHLSSCFKNQGPIFLILWEAAFIFKEDLLRVHKSLNKFCHHRRPPSESNKRHKMSSSRSADCTSAMSIGHENSSAASQATVDSDLPPLSRVNRSHNHPVEERNPDIALEMCGGCMENVPRNETAVMACRHSFCRPCLSVIIERSLDGSSVFPPRCCEIPLTRNFVYPHISAETGMRFEEKQVIYETLDRTYCSNIECQTFIPPKSTRLDIGHCPSCTQRTCTRCKNPAHMGRCVVDKSKNKLLALAKKKGWKPCPRCGQLINRTSGCKHIMCPCGHDFCFQCGADYAEHICHEEESCTCLCIDLLIVSGHCALSANQPSTSRQKAAHRQFSTCALIFHPAPVDRDHLIPQRDNKMDESTIFAMSVARAVEADAALIEELRLEDQIARDRMMAETLETDPEATIEPCQSAIDEETFETLRHFNVITTSNAEETDSGEERTTDGTQNDQEAQQIQLAAHTDDIQEDTVVDHDTSDDTSGDNQIVNDWQTPDLENDAQGTNTVQDCAWLTTDESAQEQQEPDDPGEVPVQEQERDTAQNVLTAVEDSAAPAQPTDIALASEMKQNKSRFPPRCCEPLPVEVGDFITQEMVDNFQKKEVEFSTKNPTYCSDAACATFIPPQSIEGGIGRCPECEKQTCVPCKQPLHEGICPEDSASQEVLRLGEAEGWQRCEECKHLIDLKIGCFHITCPCGHQFCYLCGTRWKTCTCPQWEENRLVDAAGQRVVDARERATLSLDYVLVHVTVMNDNIYVGKTWSMYQPTR</sequence>